<dbReference type="AlphaFoldDB" id="A0A5C5WW59"/>
<dbReference type="Proteomes" id="UP000316598">
    <property type="component" value="Unassembled WGS sequence"/>
</dbReference>
<dbReference type="NCBIfam" id="TIGR00807">
    <property type="entry name" value="malonate_madL"/>
    <property type="match status" value="1"/>
</dbReference>
<protein>
    <submittedName>
        <fullName evidence="2">Malonate transporter MadL subunit</fullName>
    </submittedName>
</protein>
<evidence type="ECO:0000313" key="2">
    <source>
        <dbReference type="EMBL" id="TWT54092.1"/>
    </source>
</evidence>
<proteinExistence type="predicted"/>
<gene>
    <name evidence="2" type="ORF">Pla22_17270</name>
</gene>
<evidence type="ECO:0000256" key="1">
    <source>
        <dbReference type="SAM" id="Phobius"/>
    </source>
</evidence>
<dbReference type="GO" id="GO:0016020">
    <property type="term" value="C:membrane"/>
    <property type="evidence" value="ECO:0007669"/>
    <property type="project" value="InterPro"/>
</dbReference>
<dbReference type="RefSeq" id="WP_146514190.1">
    <property type="nucleotide sequence ID" value="NZ_SJPI01000001.1"/>
</dbReference>
<feature type="transmembrane region" description="Helical" evidence="1">
    <location>
        <begin position="7"/>
        <end position="23"/>
    </location>
</feature>
<feature type="transmembrane region" description="Helical" evidence="1">
    <location>
        <begin position="86"/>
        <end position="109"/>
    </location>
</feature>
<keyword evidence="1" id="KW-0472">Membrane</keyword>
<accession>A0A5C5WW59</accession>
<feature type="transmembrane region" description="Helical" evidence="1">
    <location>
        <begin position="29"/>
        <end position="47"/>
    </location>
</feature>
<keyword evidence="1" id="KW-0812">Transmembrane</keyword>
<dbReference type="OrthoDB" id="286752at2"/>
<dbReference type="InterPro" id="IPR004690">
    <property type="entry name" value="Maln_transptMadL"/>
</dbReference>
<organism evidence="2 3">
    <name type="scientific">Rubripirellula amarantea</name>
    <dbReference type="NCBI Taxonomy" id="2527999"/>
    <lineage>
        <taxon>Bacteria</taxon>
        <taxon>Pseudomonadati</taxon>
        <taxon>Planctomycetota</taxon>
        <taxon>Planctomycetia</taxon>
        <taxon>Pirellulales</taxon>
        <taxon>Pirellulaceae</taxon>
        <taxon>Rubripirellula</taxon>
    </lineage>
</organism>
<sequence length="134" mass="13752">MAIYGTAILAGCLLTGLLIGRLLGMAMGIEANVGGVGIAMLLLILISGKLRQSGKLPQATASGVLFWSSIYIPVVIAMAASQNVRAAISGGPLAIVAGTLGVIFSFAMVPTINRLGKSNDDDAWLTKHPDTSDQ</sequence>
<reference evidence="2 3" key="1">
    <citation type="submission" date="2019-02" db="EMBL/GenBank/DDBJ databases">
        <title>Deep-cultivation of Planctomycetes and their phenomic and genomic characterization uncovers novel biology.</title>
        <authorList>
            <person name="Wiegand S."/>
            <person name="Jogler M."/>
            <person name="Boedeker C."/>
            <person name="Pinto D."/>
            <person name="Vollmers J."/>
            <person name="Rivas-Marin E."/>
            <person name="Kohn T."/>
            <person name="Peeters S.H."/>
            <person name="Heuer A."/>
            <person name="Rast P."/>
            <person name="Oberbeckmann S."/>
            <person name="Bunk B."/>
            <person name="Jeske O."/>
            <person name="Meyerdierks A."/>
            <person name="Storesund J.E."/>
            <person name="Kallscheuer N."/>
            <person name="Luecker S."/>
            <person name="Lage O.M."/>
            <person name="Pohl T."/>
            <person name="Merkel B.J."/>
            <person name="Hornburger P."/>
            <person name="Mueller R.-W."/>
            <person name="Bruemmer F."/>
            <person name="Labrenz M."/>
            <person name="Spormann A.M."/>
            <person name="Op Den Camp H."/>
            <person name="Overmann J."/>
            <person name="Amann R."/>
            <person name="Jetten M.S.M."/>
            <person name="Mascher T."/>
            <person name="Medema M.H."/>
            <person name="Devos D.P."/>
            <person name="Kaster A.-K."/>
            <person name="Ovreas L."/>
            <person name="Rohde M."/>
            <person name="Galperin M.Y."/>
            <person name="Jogler C."/>
        </authorList>
    </citation>
    <scope>NUCLEOTIDE SEQUENCE [LARGE SCALE GENOMIC DNA]</scope>
    <source>
        <strain evidence="2 3">Pla22</strain>
    </source>
</reference>
<keyword evidence="1" id="KW-1133">Transmembrane helix</keyword>
<dbReference type="Pfam" id="PF03817">
    <property type="entry name" value="MadL"/>
    <property type="match status" value="1"/>
</dbReference>
<keyword evidence="3" id="KW-1185">Reference proteome</keyword>
<feature type="transmembrane region" description="Helical" evidence="1">
    <location>
        <begin position="59"/>
        <end position="80"/>
    </location>
</feature>
<dbReference type="EMBL" id="SJPI01000001">
    <property type="protein sequence ID" value="TWT54092.1"/>
    <property type="molecule type" value="Genomic_DNA"/>
</dbReference>
<name>A0A5C5WW59_9BACT</name>
<evidence type="ECO:0000313" key="3">
    <source>
        <dbReference type="Proteomes" id="UP000316598"/>
    </source>
</evidence>
<comment type="caution">
    <text evidence="2">The sequence shown here is derived from an EMBL/GenBank/DDBJ whole genome shotgun (WGS) entry which is preliminary data.</text>
</comment>